<organism evidence="2">
    <name type="scientific">uncultured Sphingomonadaceae bacterium</name>
    <dbReference type="NCBI Taxonomy" id="169976"/>
    <lineage>
        <taxon>Bacteria</taxon>
        <taxon>Pseudomonadati</taxon>
        <taxon>Pseudomonadota</taxon>
        <taxon>Alphaproteobacteria</taxon>
        <taxon>Sphingomonadales</taxon>
        <taxon>Sphingomonadaceae</taxon>
        <taxon>environmental samples</taxon>
    </lineage>
</organism>
<evidence type="ECO:0000256" key="1">
    <source>
        <dbReference type="SAM" id="MobiDB-lite"/>
    </source>
</evidence>
<evidence type="ECO:0000313" key="2">
    <source>
        <dbReference type="EMBL" id="CAA9486452.1"/>
    </source>
</evidence>
<feature type="compositionally biased region" description="Basic residues" evidence="1">
    <location>
        <begin position="11"/>
        <end position="22"/>
    </location>
</feature>
<accession>A0A6J4S6A9</accession>
<feature type="compositionally biased region" description="Gly residues" evidence="1">
    <location>
        <begin position="102"/>
        <end position="117"/>
    </location>
</feature>
<dbReference type="AlphaFoldDB" id="A0A6J4S6A9"/>
<feature type="region of interest" description="Disordered" evidence="1">
    <location>
        <begin position="1"/>
        <end position="117"/>
    </location>
</feature>
<name>A0A6J4S6A9_9SPHN</name>
<reference evidence="2" key="1">
    <citation type="submission" date="2020-02" db="EMBL/GenBank/DDBJ databases">
        <authorList>
            <person name="Meier V. D."/>
        </authorList>
    </citation>
    <scope>NUCLEOTIDE SEQUENCE</scope>
    <source>
        <strain evidence="2">AVDCRST_MAG39</strain>
    </source>
</reference>
<sequence>DQERRSFPDHRRGRARAGRRAAHPALLGDALPAAEAAAARGQPPLLSPGGRGAGAADQPLAQRGRLHGTRRSAAAGGGRGAARARDCRAPGGAAGRAARDPGGAGRRAGAGQDGAGV</sequence>
<proteinExistence type="predicted"/>
<feature type="compositionally biased region" description="Low complexity" evidence="1">
    <location>
        <begin position="23"/>
        <end position="44"/>
    </location>
</feature>
<protein>
    <submittedName>
        <fullName evidence="2">Transcriptional regulator PA2737, MerR family</fullName>
    </submittedName>
</protein>
<feature type="compositionally biased region" description="Basic and acidic residues" evidence="1">
    <location>
        <begin position="1"/>
        <end position="10"/>
    </location>
</feature>
<gene>
    <name evidence="2" type="ORF">AVDCRST_MAG39-493</name>
</gene>
<feature type="non-terminal residue" evidence="2">
    <location>
        <position position="117"/>
    </location>
</feature>
<dbReference type="EMBL" id="CADCVW010000021">
    <property type="protein sequence ID" value="CAA9486452.1"/>
    <property type="molecule type" value="Genomic_DNA"/>
</dbReference>
<feature type="non-terminal residue" evidence="2">
    <location>
        <position position="1"/>
    </location>
</feature>